<comment type="caution">
    <text evidence="1">The sequence shown here is derived from an EMBL/GenBank/DDBJ whole genome shotgun (WGS) entry which is preliminary data.</text>
</comment>
<protein>
    <submittedName>
        <fullName evidence="1">Uncharacterized protein</fullName>
    </submittedName>
</protein>
<accession>A0A3D8K155</accession>
<evidence type="ECO:0000313" key="1">
    <source>
        <dbReference type="EMBL" id="RDU99187.1"/>
    </source>
</evidence>
<dbReference type="Proteomes" id="UP000256838">
    <property type="component" value="Unassembled WGS sequence"/>
</dbReference>
<organism evidence="1 2">
    <name type="scientific">Trinickia dinghuensis</name>
    <dbReference type="NCBI Taxonomy" id="2291023"/>
    <lineage>
        <taxon>Bacteria</taxon>
        <taxon>Pseudomonadati</taxon>
        <taxon>Pseudomonadota</taxon>
        <taxon>Betaproteobacteria</taxon>
        <taxon>Burkholderiales</taxon>
        <taxon>Burkholderiaceae</taxon>
        <taxon>Trinickia</taxon>
    </lineage>
</organism>
<sequence>MEQLQQAVANSFAKIVESGAIEQAIDIQLSKTVKTVIDEELRAYGSFGEQLKEHVKKALEVNFDNLGLPGYNDLILKIVRQQVDAHANNAIAAQIEAQLGRLLEPAPAQITLSELVKSFIESNVEEYECSCAHGPSRITLQIEPTQYGSRWVRLDKEPGKDKYECAISFLVTVDNGRISALRIGRQEVAKTLFVGLYGFERKLFQMYAAGTRLVVDAEEYDINTSYPDSGD</sequence>
<evidence type="ECO:0000313" key="2">
    <source>
        <dbReference type="Proteomes" id="UP000256838"/>
    </source>
</evidence>
<dbReference type="OrthoDB" id="9035189at2"/>
<dbReference type="AlphaFoldDB" id="A0A3D8K155"/>
<reference evidence="1 2" key="1">
    <citation type="submission" date="2018-08" db="EMBL/GenBank/DDBJ databases">
        <title>Paraburkholderia sp. DHOM06 isolated from forest soil.</title>
        <authorList>
            <person name="Gao Z.-H."/>
            <person name="Qiu L.-H."/>
        </authorList>
    </citation>
    <scope>NUCLEOTIDE SEQUENCE [LARGE SCALE GENOMIC DNA]</scope>
    <source>
        <strain evidence="1 2">DHOM06</strain>
    </source>
</reference>
<dbReference type="EMBL" id="QRGA01000005">
    <property type="protein sequence ID" value="RDU99187.1"/>
    <property type="molecule type" value="Genomic_DNA"/>
</dbReference>
<name>A0A3D8K155_9BURK</name>
<dbReference type="RefSeq" id="WP_115533160.1">
    <property type="nucleotide sequence ID" value="NZ_QRGA01000005.1"/>
</dbReference>
<proteinExistence type="predicted"/>
<keyword evidence="2" id="KW-1185">Reference proteome</keyword>
<gene>
    <name evidence="1" type="ORF">DWV00_08665</name>
</gene>